<evidence type="ECO:0000256" key="9">
    <source>
        <dbReference type="SAM" id="MobiDB-lite"/>
    </source>
</evidence>
<feature type="region of interest" description="Disordered" evidence="9">
    <location>
        <begin position="98"/>
        <end position="129"/>
    </location>
</feature>
<name>A0ABX0X683_9BACT</name>
<dbReference type="SUPFAM" id="SSF55424">
    <property type="entry name" value="FAD/NAD-linked reductases, dimerisation (C-terminal) domain"/>
    <property type="match status" value="1"/>
</dbReference>
<dbReference type="InterPro" id="IPR023753">
    <property type="entry name" value="FAD/NAD-binding_dom"/>
</dbReference>
<dbReference type="PROSITE" id="PS51296">
    <property type="entry name" value="RIESKE"/>
    <property type="match status" value="1"/>
</dbReference>
<evidence type="ECO:0000256" key="7">
    <source>
        <dbReference type="ARBA" id="ARBA00023004"/>
    </source>
</evidence>
<dbReference type="InterPro" id="IPR017941">
    <property type="entry name" value="Rieske_2Fe-2S"/>
</dbReference>
<protein>
    <submittedName>
        <fullName evidence="11">NADPH-dependent 2,4-dienoyl-CoA reductase/sulfur reductase-like enzyme/nitrite reductase/ring-hydroxylating ferredoxin subunit</fullName>
    </submittedName>
</protein>
<dbReference type="Pfam" id="PF14759">
    <property type="entry name" value="Reductase_C"/>
    <property type="match status" value="1"/>
</dbReference>
<keyword evidence="5" id="KW-0274">FAD</keyword>
<dbReference type="Pfam" id="PF00355">
    <property type="entry name" value="Rieske"/>
    <property type="match status" value="1"/>
</dbReference>
<dbReference type="InterPro" id="IPR050446">
    <property type="entry name" value="FAD-oxidoreductase/Apoptosis"/>
</dbReference>
<dbReference type="EMBL" id="JAATJH010000001">
    <property type="protein sequence ID" value="NJC24721.1"/>
    <property type="molecule type" value="Genomic_DNA"/>
</dbReference>
<keyword evidence="8" id="KW-0411">Iron-sulfur</keyword>
<sequence>MTQVFQLSNLPTGHTHQLDHGEFKVLLTNVGGEVYAVESKCSHYALPLENAALCEHRLRCPFHHACFDVRTGAQLEAPGLDGIATFKVEVRDGDIFVADQPNPAPSLDTASRQSTGLGSGQPATATAPAEKTTEHFTYAIVGGGIAAANAVYGIREHDREGSIVMITSEDLPPYDRTKVSKALLSGDANVPDLPLHGEAFYEKHGVTLLEKTTAETVNVHDKTIKIADRTISYDKVLLATGAKPRKLDIPGAKLGNTYTIRDARDGRRIREQVKKGTRVVVIGGSFIGLETAMSLGKKGGKITVISPEEVLFEKVFGEQVGKYVQALHEEKGVTFELGTKATELQGKGSVNAVILDNGKRIKTDIVVVGIGVIPATSYLEGLASNDDGGISVDNHLAANTGGAWVAGDIAQYPGRNGAVRIEHWKVAAQQGRVAGRNMAGHAEPYTALPFFWSNQQGTNFRYVGHAEKFDEIIFDGTPGEGPFLAYYLNGGELLAVLGVKRDADLAIIGEAMEAGSLPPNDQLVGFTWPELLTTA</sequence>
<keyword evidence="6" id="KW-0560">Oxidoreductase</keyword>
<gene>
    <name evidence="11" type="ORF">GGR27_000202</name>
</gene>
<keyword evidence="3" id="KW-0001">2Fe-2S</keyword>
<dbReference type="Proteomes" id="UP000770785">
    <property type="component" value="Unassembled WGS sequence"/>
</dbReference>
<dbReference type="InterPro" id="IPR036922">
    <property type="entry name" value="Rieske_2Fe-2S_sf"/>
</dbReference>
<evidence type="ECO:0000256" key="8">
    <source>
        <dbReference type="ARBA" id="ARBA00023014"/>
    </source>
</evidence>
<dbReference type="RefSeq" id="WP_168035535.1">
    <property type="nucleotide sequence ID" value="NZ_JAATJH010000001.1"/>
</dbReference>
<accession>A0ABX0X683</accession>
<evidence type="ECO:0000256" key="5">
    <source>
        <dbReference type="ARBA" id="ARBA00022827"/>
    </source>
</evidence>
<dbReference type="PRINTS" id="PR00368">
    <property type="entry name" value="FADPNR"/>
</dbReference>
<dbReference type="Gene3D" id="2.102.10.10">
    <property type="entry name" value="Rieske [2Fe-2S] iron-sulphur domain"/>
    <property type="match status" value="1"/>
</dbReference>
<evidence type="ECO:0000256" key="1">
    <source>
        <dbReference type="ARBA" id="ARBA00001974"/>
    </source>
</evidence>
<organism evidence="11 12">
    <name type="scientific">Neolewinella antarctica</name>
    <dbReference type="NCBI Taxonomy" id="442734"/>
    <lineage>
        <taxon>Bacteria</taxon>
        <taxon>Pseudomonadati</taxon>
        <taxon>Bacteroidota</taxon>
        <taxon>Saprospiria</taxon>
        <taxon>Saprospirales</taxon>
        <taxon>Lewinellaceae</taxon>
        <taxon>Neolewinella</taxon>
    </lineage>
</organism>
<proteinExistence type="predicted"/>
<evidence type="ECO:0000313" key="11">
    <source>
        <dbReference type="EMBL" id="NJC24721.1"/>
    </source>
</evidence>
<comment type="cofactor">
    <cofactor evidence="1">
        <name>FAD</name>
        <dbReference type="ChEBI" id="CHEBI:57692"/>
    </cofactor>
</comment>
<dbReference type="Pfam" id="PF07992">
    <property type="entry name" value="Pyr_redox_2"/>
    <property type="match status" value="1"/>
</dbReference>
<evidence type="ECO:0000256" key="2">
    <source>
        <dbReference type="ARBA" id="ARBA00022630"/>
    </source>
</evidence>
<dbReference type="PANTHER" id="PTHR43557:SF2">
    <property type="entry name" value="RIESKE DOMAIN-CONTAINING PROTEIN-RELATED"/>
    <property type="match status" value="1"/>
</dbReference>
<keyword evidence="12" id="KW-1185">Reference proteome</keyword>
<evidence type="ECO:0000256" key="3">
    <source>
        <dbReference type="ARBA" id="ARBA00022714"/>
    </source>
</evidence>
<keyword evidence="2" id="KW-0285">Flavoprotein</keyword>
<keyword evidence="4" id="KW-0479">Metal-binding</keyword>
<dbReference type="Gene3D" id="3.30.390.30">
    <property type="match status" value="1"/>
</dbReference>
<evidence type="ECO:0000256" key="6">
    <source>
        <dbReference type="ARBA" id="ARBA00023002"/>
    </source>
</evidence>
<evidence type="ECO:0000256" key="4">
    <source>
        <dbReference type="ARBA" id="ARBA00022723"/>
    </source>
</evidence>
<dbReference type="InterPro" id="IPR016156">
    <property type="entry name" value="FAD/NAD-linked_Rdtase_dimer_sf"/>
</dbReference>
<dbReference type="SUPFAM" id="SSF51905">
    <property type="entry name" value="FAD/NAD(P)-binding domain"/>
    <property type="match status" value="2"/>
</dbReference>
<feature type="domain" description="Rieske" evidence="10">
    <location>
        <begin position="2"/>
        <end position="97"/>
    </location>
</feature>
<dbReference type="Gene3D" id="3.50.50.60">
    <property type="entry name" value="FAD/NAD(P)-binding domain"/>
    <property type="match status" value="2"/>
</dbReference>
<dbReference type="PRINTS" id="PR00469">
    <property type="entry name" value="PNDRDTASEII"/>
</dbReference>
<keyword evidence="7" id="KW-0408">Iron</keyword>
<comment type="caution">
    <text evidence="11">The sequence shown here is derived from an EMBL/GenBank/DDBJ whole genome shotgun (WGS) entry which is preliminary data.</text>
</comment>
<dbReference type="InterPro" id="IPR028202">
    <property type="entry name" value="Reductase_C"/>
</dbReference>
<evidence type="ECO:0000259" key="10">
    <source>
        <dbReference type="PROSITE" id="PS51296"/>
    </source>
</evidence>
<evidence type="ECO:0000313" key="12">
    <source>
        <dbReference type="Proteomes" id="UP000770785"/>
    </source>
</evidence>
<reference evidence="11 12" key="1">
    <citation type="submission" date="2020-03" db="EMBL/GenBank/DDBJ databases">
        <title>Genomic Encyclopedia of Type Strains, Phase IV (KMG-IV): sequencing the most valuable type-strain genomes for metagenomic binning, comparative biology and taxonomic classification.</title>
        <authorList>
            <person name="Goeker M."/>
        </authorList>
    </citation>
    <scope>NUCLEOTIDE SEQUENCE [LARGE SCALE GENOMIC DNA]</scope>
    <source>
        <strain evidence="11 12">DSM 105096</strain>
    </source>
</reference>
<dbReference type="SUPFAM" id="SSF50022">
    <property type="entry name" value="ISP domain"/>
    <property type="match status" value="1"/>
</dbReference>
<dbReference type="PANTHER" id="PTHR43557">
    <property type="entry name" value="APOPTOSIS-INDUCING FACTOR 1"/>
    <property type="match status" value="1"/>
</dbReference>
<dbReference type="InterPro" id="IPR036188">
    <property type="entry name" value="FAD/NAD-bd_sf"/>
</dbReference>